<keyword evidence="1" id="KW-0812">Transmembrane</keyword>
<dbReference type="OrthoDB" id="5365786at2"/>
<dbReference type="AlphaFoldDB" id="A0A4Q0Y4S2"/>
<name>A0A4Q0Y4S2_9BACT</name>
<accession>A0A4Q0Y4S2</accession>
<reference evidence="2 3" key="1">
    <citation type="submission" date="2017-10" db="EMBL/GenBank/DDBJ databases">
        <title>Genomics of the genus Arcobacter.</title>
        <authorList>
            <person name="Perez-Cataluna A."/>
            <person name="Figueras M.J."/>
        </authorList>
    </citation>
    <scope>NUCLEOTIDE SEQUENCE [LARGE SCALE GENOMIC DNA]</scope>
    <source>
        <strain evidence="2 3">DSM 24636</strain>
    </source>
</reference>
<keyword evidence="1" id="KW-1133">Transmembrane helix</keyword>
<evidence type="ECO:0000313" key="2">
    <source>
        <dbReference type="EMBL" id="RXJ63281.1"/>
    </source>
</evidence>
<proteinExistence type="predicted"/>
<comment type="caution">
    <text evidence="2">The sequence shown here is derived from an EMBL/GenBank/DDBJ whole genome shotgun (WGS) entry which is preliminary data.</text>
</comment>
<evidence type="ECO:0000256" key="1">
    <source>
        <dbReference type="SAM" id="Phobius"/>
    </source>
</evidence>
<keyword evidence="1" id="KW-0472">Membrane</keyword>
<keyword evidence="3" id="KW-1185">Reference proteome</keyword>
<organism evidence="2 3">
    <name type="scientific">Halarcobacter anaerophilus</name>
    <dbReference type="NCBI Taxonomy" id="877500"/>
    <lineage>
        <taxon>Bacteria</taxon>
        <taxon>Pseudomonadati</taxon>
        <taxon>Campylobacterota</taxon>
        <taxon>Epsilonproteobacteria</taxon>
        <taxon>Campylobacterales</taxon>
        <taxon>Arcobacteraceae</taxon>
        <taxon>Halarcobacter</taxon>
    </lineage>
</organism>
<protein>
    <submittedName>
        <fullName evidence="2">Uncharacterized protein</fullName>
    </submittedName>
</protein>
<gene>
    <name evidence="2" type="ORF">CRV06_06275</name>
</gene>
<feature type="transmembrane region" description="Helical" evidence="1">
    <location>
        <begin position="28"/>
        <end position="46"/>
    </location>
</feature>
<dbReference type="RefSeq" id="WP_044415408.1">
    <property type="nucleotide sequence ID" value="NZ_CP041070.1"/>
</dbReference>
<sequence length="69" mass="7840">MTSNMDDELSLEKIDDYNGKEPKEKRKIVWLVIIFCLIIGAVFAIIKSTNQFDDYIGTEESPGIVTTKN</sequence>
<dbReference type="EMBL" id="PDKO01000004">
    <property type="protein sequence ID" value="RXJ63281.1"/>
    <property type="molecule type" value="Genomic_DNA"/>
</dbReference>
<evidence type="ECO:0000313" key="3">
    <source>
        <dbReference type="Proteomes" id="UP000290191"/>
    </source>
</evidence>
<dbReference type="STRING" id="877500.GCA_000935065_00553"/>
<dbReference type="Proteomes" id="UP000290191">
    <property type="component" value="Unassembled WGS sequence"/>
</dbReference>